<feature type="compositionally biased region" description="Low complexity" evidence="1">
    <location>
        <begin position="107"/>
        <end position="122"/>
    </location>
</feature>
<evidence type="ECO:0000313" key="2">
    <source>
        <dbReference type="EMBL" id="CDW80021.1"/>
    </source>
</evidence>
<organism evidence="2 3">
    <name type="scientific">Stylonychia lemnae</name>
    <name type="common">Ciliate</name>
    <dbReference type="NCBI Taxonomy" id="5949"/>
    <lineage>
        <taxon>Eukaryota</taxon>
        <taxon>Sar</taxon>
        <taxon>Alveolata</taxon>
        <taxon>Ciliophora</taxon>
        <taxon>Intramacronucleata</taxon>
        <taxon>Spirotrichea</taxon>
        <taxon>Stichotrichia</taxon>
        <taxon>Sporadotrichida</taxon>
        <taxon>Oxytrichidae</taxon>
        <taxon>Stylonychinae</taxon>
        <taxon>Stylonychia</taxon>
    </lineage>
</organism>
<accession>A0A078ADU2</accession>
<gene>
    <name evidence="2" type="primary">Contig11247.g12011</name>
    <name evidence="2" type="ORF">STYLEM_9014</name>
</gene>
<protein>
    <submittedName>
        <fullName evidence="2">Uncharacterized protein</fullName>
    </submittedName>
</protein>
<name>A0A078ADU2_STYLE</name>
<proteinExistence type="predicted"/>
<dbReference type="Proteomes" id="UP000039865">
    <property type="component" value="Unassembled WGS sequence"/>
</dbReference>
<feature type="region of interest" description="Disordered" evidence="1">
    <location>
        <begin position="107"/>
        <end position="127"/>
    </location>
</feature>
<dbReference type="EMBL" id="CCKQ01008562">
    <property type="protein sequence ID" value="CDW80021.1"/>
    <property type="molecule type" value="Genomic_DNA"/>
</dbReference>
<evidence type="ECO:0000256" key="1">
    <source>
        <dbReference type="SAM" id="MobiDB-lite"/>
    </source>
</evidence>
<keyword evidence="3" id="KW-1185">Reference proteome</keyword>
<dbReference type="InParanoid" id="A0A078ADU2"/>
<dbReference type="AlphaFoldDB" id="A0A078ADU2"/>
<evidence type="ECO:0000313" key="3">
    <source>
        <dbReference type="Proteomes" id="UP000039865"/>
    </source>
</evidence>
<sequence>MINESSSAKQLTDQLGDFLKYLDYFQIDHLYSNSRQEFFYRCMRDVLLRSEFSIKVMEKYIDKKWKVDGDQILKPRFLLVELLNHKGPFQPIPPNLVLINNQNQQSISKTQNQNSNNNSKSITENKTFTNNSSINTAITDSTFDIETKENPEILNQTLSKSHKSKQPKTQIQLFQDQGAHSSVIDVFLFTVWNMNQKSYLNIDKQINSKVINDLKKCLNFMEQNQFMEAQDFYSNQCGYIYQQGSITKPLDILFEECLVPDDFQFFIETVAKYQNSQSLQRAFDKKMKQKAYSNCQSCKQASVLITRTLRPQNYNKLKDNSLNQSNEVNINENSVKMPKFLFFMLDVIEDKQVRYEIEQQLTIDFRDPSDQVQIAQYELEFIVFMKKINIYTIYYKDPFIISTNDKSKRSGKSKKRDKASKAKKGTGWFYYDNKDGAAFSISQSKVEKILSGVKKSLKKEVPFVIGYKRIDY</sequence>
<reference evidence="2 3" key="1">
    <citation type="submission" date="2014-06" db="EMBL/GenBank/DDBJ databases">
        <authorList>
            <person name="Swart Estienne"/>
        </authorList>
    </citation>
    <scope>NUCLEOTIDE SEQUENCE [LARGE SCALE GENOMIC DNA]</scope>
    <source>
        <strain evidence="2 3">130c</strain>
    </source>
</reference>